<feature type="transmembrane region" description="Helical" evidence="5">
    <location>
        <begin position="214"/>
        <end position="231"/>
    </location>
</feature>
<organism evidence="8 9">
    <name type="scientific">Propioniciclava tarda</name>
    <dbReference type="NCBI Taxonomy" id="433330"/>
    <lineage>
        <taxon>Bacteria</taxon>
        <taxon>Bacillati</taxon>
        <taxon>Actinomycetota</taxon>
        <taxon>Actinomycetes</taxon>
        <taxon>Propionibacteriales</taxon>
        <taxon>Propionibacteriaceae</taxon>
        <taxon>Propioniciclava</taxon>
    </lineage>
</organism>
<evidence type="ECO:0000313" key="9">
    <source>
        <dbReference type="Proteomes" id="UP000291933"/>
    </source>
</evidence>
<dbReference type="GO" id="GO:0000271">
    <property type="term" value="P:polysaccharide biosynthetic process"/>
    <property type="evidence" value="ECO:0007669"/>
    <property type="project" value="InterPro"/>
</dbReference>
<dbReference type="InterPro" id="IPR001173">
    <property type="entry name" value="Glyco_trans_2-like"/>
</dbReference>
<dbReference type="Gene3D" id="3.90.550.10">
    <property type="entry name" value="Spore Coat Polysaccharide Biosynthesis Protein SpsA, Chain A"/>
    <property type="match status" value="1"/>
</dbReference>
<dbReference type="PANTHER" id="PTHR10859:SF114">
    <property type="entry name" value="DOLICHOL-PHOSPHATE MANNOSYLTRANSFERASE"/>
    <property type="match status" value="1"/>
</dbReference>
<keyword evidence="4 5" id="KW-0472">Membrane</keyword>
<dbReference type="CDD" id="cd04179">
    <property type="entry name" value="DPM_DPG-synthase_like"/>
    <property type="match status" value="1"/>
</dbReference>
<gene>
    <name evidence="8" type="ORF">ET996_13690</name>
</gene>
<dbReference type="Pfam" id="PF00535">
    <property type="entry name" value="Glycos_transf_2"/>
    <property type="match status" value="1"/>
</dbReference>
<protein>
    <submittedName>
        <fullName evidence="8">Glycosyltransferase</fullName>
    </submittedName>
</protein>
<evidence type="ECO:0000313" key="8">
    <source>
        <dbReference type="EMBL" id="TBT92106.1"/>
    </source>
</evidence>
<evidence type="ECO:0000256" key="2">
    <source>
        <dbReference type="ARBA" id="ARBA00022692"/>
    </source>
</evidence>
<feature type="domain" description="GtrA/DPMS transmembrane" evidence="7">
    <location>
        <begin position="221"/>
        <end position="332"/>
    </location>
</feature>
<keyword evidence="8" id="KW-0808">Transferase</keyword>
<dbReference type="InterPro" id="IPR007267">
    <property type="entry name" value="GtrA_DPMS_TM"/>
</dbReference>
<dbReference type="SUPFAM" id="SSF53448">
    <property type="entry name" value="Nucleotide-diphospho-sugar transferases"/>
    <property type="match status" value="1"/>
</dbReference>
<keyword evidence="2 5" id="KW-0812">Transmembrane</keyword>
<dbReference type="GO" id="GO:0016740">
    <property type="term" value="F:transferase activity"/>
    <property type="evidence" value="ECO:0007669"/>
    <property type="project" value="UniProtKB-KW"/>
</dbReference>
<dbReference type="RefSeq" id="WP_131173122.1">
    <property type="nucleotide sequence ID" value="NZ_FXTL01000028.1"/>
</dbReference>
<evidence type="ECO:0000256" key="5">
    <source>
        <dbReference type="SAM" id="Phobius"/>
    </source>
</evidence>
<evidence type="ECO:0000259" key="7">
    <source>
        <dbReference type="Pfam" id="PF04138"/>
    </source>
</evidence>
<proteinExistence type="predicted"/>
<name>A0A4Q9KHP3_PROTD</name>
<comment type="subcellular location">
    <subcellularLocation>
        <location evidence="1">Membrane</location>
        <topology evidence="1">Multi-pass membrane protein</topology>
    </subcellularLocation>
</comment>
<keyword evidence="3 5" id="KW-1133">Transmembrane helix</keyword>
<dbReference type="PANTHER" id="PTHR10859">
    <property type="entry name" value="GLYCOSYL TRANSFERASE"/>
    <property type="match status" value="1"/>
</dbReference>
<dbReference type="GO" id="GO:0006487">
    <property type="term" value="P:protein N-linked glycosylation"/>
    <property type="evidence" value="ECO:0007669"/>
    <property type="project" value="TreeGrafter"/>
</dbReference>
<dbReference type="Pfam" id="PF04138">
    <property type="entry name" value="GtrA_DPMS_TM"/>
    <property type="match status" value="1"/>
</dbReference>
<dbReference type="GO" id="GO:0016020">
    <property type="term" value="C:membrane"/>
    <property type="evidence" value="ECO:0007669"/>
    <property type="project" value="UniProtKB-SubCell"/>
</dbReference>
<accession>A0A4Q9KHP3</accession>
<dbReference type="OrthoDB" id="9810303at2"/>
<dbReference type="AlphaFoldDB" id="A0A4Q9KHP3"/>
<feature type="domain" description="Glycosyltransferase 2-like" evidence="6">
    <location>
        <begin position="3"/>
        <end position="116"/>
    </location>
</feature>
<evidence type="ECO:0000259" key="6">
    <source>
        <dbReference type="Pfam" id="PF00535"/>
    </source>
</evidence>
<feature type="transmembrane region" description="Helical" evidence="5">
    <location>
        <begin position="283"/>
        <end position="302"/>
    </location>
</feature>
<evidence type="ECO:0000256" key="4">
    <source>
        <dbReference type="ARBA" id="ARBA00023136"/>
    </source>
</evidence>
<feature type="transmembrane region" description="Helical" evidence="5">
    <location>
        <begin position="308"/>
        <end position="326"/>
    </location>
</feature>
<sequence>MIILIPAYEPDLRLPQLVRSLREAAPAASVVVVDDGSGPAYRGVFDVTAGVGAEVLRLDENHGKGAALKRGFAWAMQHRPGEAVVCADSDGQHAVPDIVAVAEQVAPGSMVLGGREFTGTVPVRSRVGNTVSRWVFRAVTGTAIRDTQTGLRGYPADLLGWLLSVEGERFEYESNLLFEAKRAGVRVVEIPIQTIYLDANASSHFRPVRDSARIYGRLLGFVASSLAGAGVDWVGVLLLSALTGNLLVSVVGARVLSAAVNFSLNRTAVFADHGPLQLALRRYAVLACGILAGNYLLLVALTHVGLPLVVAKLITEVVLFIASYVVQHRVVFAGRRSVGVPVGDPSGVSEDKAGAAIMGPWHRSMTR</sequence>
<reference evidence="8 9" key="1">
    <citation type="submission" date="2019-01" db="EMBL/GenBank/DDBJ databases">
        <title>Lactibacter flavus gen. nov., sp. nov., a novel bacterium of the family Propionibacteriaceae isolated from raw milk and dairy products.</title>
        <authorList>
            <person name="Huptas C."/>
            <person name="Wenning M."/>
            <person name="Breitenwieser F."/>
            <person name="Doll E."/>
            <person name="Von Neubeck M."/>
            <person name="Busse H.-J."/>
            <person name="Scherer S."/>
        </authorList>
    </citation>
    <scope>NUCLEOTIDE SEQUENCE [LARGE SCALE GENOMIC DNA]</scope>
    <source>
        <strain evidence="8 9">DSM 22130</strain>
    </source>
</reference>
<dbReference type="InterPro" id="IPR029044">
    <property type="entry name" value="Nucleotide-diphossugar_trans"/>
</dbReference>
<dbReference type="EMBL" id="SDMR01000024">
    <property type="protein sequence ID" value="TBT92106.1"/>
    <property type="molecule type" value="Genomic_DNA"/>
</dbReference>
<comment type="caution">
    <text evidence="8">The sequence shown here is derived from an EMBL/GenBank/DDBJ whole genome shotgun (WGS) entry which is preliminary data.</text>
</comment>
<evidence type="ECO:0000256" key="3">
    <source>
        <dbReference type="ARBA" id="ARBA00022989"/>
    </source>
</evidence>
<keyword evidence="9" id="KW-1185">Reference proteome</keyword>
<dbReference type="Proteomes" id="UP000291933">
    <property type="component" value="Unassembled WGS sequence"/>
</dbReference>
<evidence type="ECO:0000256" key="1">
    <source>
        <dbReference type="ARBA" id="ARBA00004141"/>
    </source>
</evidence>
<feature type="transmembrane region" description="Helical" evidence="5">
    <location>
        <begin position="237"/>
        <end position="262"/>
    </location>
</feature>